<accession>A0A9X2BAC6</accession>
<evidence type="ECO:0000259" key="7">
    <source>
        <dbReference type="Pfam" id="PF02837"/>
    </source>
</evidence>
<dbReference type="RefSeq" id="WP_245128466.1">
    <property type="nucleotide sequence ID" value="NZ_JALJEJ010000001.1"/>
</dbReference>
<keyword evidence="4" id="KW-0732">Signal</keyword>
<dbReference type="InterPro" id="IPR008979">
    <property type="entry name" value="Galactose-bd-like_sf"/>
</dbReference>
<dbReference type="GO" id="GO:0004553">
    <property type="term" value="F:hydrolase activity, hydrolyzing O-glycosyl compounds"/>
    <property type="evidence" value="ECO:0007669"/>
    <property type="project" value="InterPro"/>
</dbReference>
<comment type="similarity">
    <text evidence="1">Belongs to the glycosyl hydrolase 2 family.</text>
</comment>
<dbReference type="SUPFAM" id="SSF51445">
    <property type="entry name" value="(Trans)glycosidases"/>
    <property type="match status" value="1"/>
</dbReference>
<dbReference type="InterPro" id="IPR051913">
    <property type="entry name" value="GH2_Domain-Containing"/>
</dbReference>
<keyword evidence="2" id="KW-0378">Hydrolase</keyword>
<dbReference type="Gene3D" id="2.60.40.10">
    <property type="entry name" value="Immunoglobulins"/>
    <property type="match status" value="1"/>
</dbReference>
<dbReference type="InterPro" id="IPR006104">
    <property type="entry name" value="Glyco_hydro_2_N"/>
</dbReference>
<dbReference type="Pfam" id="PF02837">
    <property type="entry name" value="Glyco_hydro_2_N"/>
    <property type="match status" value="1"/>
</dbReference>
<evidence type="ECO:0000313" key="9">
    <source>
        <dbReference type="Proteomes" id="UP001139450"/>
    </source>
</evidence>
<feature type="domain" description="Glycoside hydrolase family 2 immunoglobulin-like beta-sandwich" evidence="5">
    <location>
        <begin position="228"/>
        <end position="321"/>
    </location>
</feature>
<dbReference type="Gene3D" id="3.20.20.80">
    <property type="entry name" value="Glycosidases"/>
    <property type="match status" value="1"/>
</dbReference>
<dbReference type="Pfam" id="PF02836">
    <property type="entry name" value="Glyco_hydro_2_C"/>
    <property type="match status" value="1"/>
</dbReference>
<dbReference type="SUPFAM" id="SSF49303">
    <property type="entry name" value="beta-Galactosidase/glucuronidase domain"/>
    <property type="match status" value="1"/>
</dbReference>
<dbReference type="PANTHER" id="PTHR42732:SF2">
    <property type="entry name" value="BETA-MANNOSIDASE"/>
    <property type="match status" value="1"/>
</dbReference>
<dbReference type="Pfam" id="PF00703">
    <property type="entry name" value="Glyco_hydro_2"/>
    <property type="match status" value="1"/>
</dbReference>
<organism evidence="8 9">
    <name type="scientific">Mucilaginibacter straminoryzae</name>
    <dbReference type="NCBI Taxonomy" id="2932774"/>
    <lineage>
        <taxon>Bacteria</taxon>
        <taxon>Pseudomonadati</taxon>
        <taxon>Bacteroidota</taxon>
        <taxon>Sphingobacteriia</taxon>
        <taxon>Sphingobacteriales</taxon>
        <taxon>Sphingobacteriaceae</taxon>
        <taxon>Mucilaginibacter</taxon>
    </lineage>
</organism>
<dbReference type="SUPFAM" id="SSF49785">
    <property type="entry name" value="Galactose-binding domain-like"/>
    <property type="match status" value="1"/>
</dbReference>
<evidence type="ECO:0000313" key="8">
    <source>
        <dbReference type="EMBL" id="MCJ8208637.1"/>
    </source>
</evidence>
<keyword evidence="9" id="KW-1185">Reference proteome</keyword>
<dbReference type="InterPro" id="IPR006103">
    <property type="entry name" value="Glyco_hydro_2_cat"/>
</dbReference>
<name>A0A9X2BAC6_9SPHI</name>
<feature type="signal peptide" evidence="4">
    <location>
        <begin position="1"/>
        <end position="31"/>
    </location>
</feature>
<evidence type="ECO:0000256" key="1">
    <source>
        <dbReference type="ARBA" id="ARBA00007401"/>
    </source>
</evidence>
<dbReference type="InterPro" id="IPR036156">
    <property type="entry name" value="Beta-gal/glucu_dom_sf"/>
</dbReference>
<proteinExistence type="inferred from homology"/>
<feature type="domain" description="Glycoside hydrolase family 2 catalytic" evidence="6">
    <location>
        <begin position="364"/>
        <end position="493"/>
    </location>
</feature>
<evidence type="ECO:0000259" key="5">
    <source>
        <dbReference type="Pfam" id="PF00703"/>
    </source>
</evidence>
<feature type="chain" id="PRO_5040891612" evidence="4">
    <location>
        <begin position="32"/>
        <end position="624"/>
    </location>
</feature>
<reference evidence="8" key="1">
    <citation type="submission" date="2022-04" db="EMBL/GenBank/DDBJ databases">
        <title>Mucilaginibacter sp. RS28 isolated from freshwater.</title>
        <authorList>
            <person name="Ko S.-R."/>
        </authorList>
    </citation>
    <scope>NUCLEOTIDE SEQUENCE</scope>
    <source>
        <strain evidence="8">RS28</strain>
    </source>
</reference>
<dbReference type="Gene3D" id="2.60.120.260">
    <property type="entry name" value="Galactose-binding domain-like"/>
    <property type="match status" value="1"/>
</dbReference>
<dbReference type="GO" id="GO:0005975">
    <property type="term" value="P:carbohydrate metabolic process"/>
    <property type="evidence" value="ECO:0007669"/>
    <property type="project" value="InterPro"/>
</dbReference>
<dbReference type="InterPro" id="IPR013783">
    <property type="entry name" value="Ig-like_fold"/>
</dbReference>
<dbReference type="PANTHER" id="PTHR42732">
    <property type="entry name" value="BETA-GALACTOSIDASE"/>
    <property type="match status" value="1"/>
</dbReference>
<dbReference type="EMBL" id="JALJEJ010000001">
    <property type="protein sequence ID" value="MCJ8208637.1"/>
    <property type="molecule type" value="Genomic_DNA"/>
</dbReference>
<comment type="caution">
    <text evidence="8">The sequence shown here is derived from an EMBL/GenBank/DDBJ whole genome shotgun (WGS) entry which is preliminary data.</text>
</comment>
<protein>
    <submittedName>
        <fullName evidence="8">Beta-galactosidase</fullName>
    </submittedName>
</protein>
<feature type="domain" description="Glycosyl hydrolases family 2 sugar binding" evidence="7">
    <location>
        <begin position="114"/>
        <end position="187"/>
    </location>
</feature>
<sequence length="624" mass="70651">MIFPAITCTNTFLKRSIAVFLLSVAALSTQAQTKPWSIVKGKLTTPWTAKVNPQMPLPEYPRPQMVRGNWQNLNGLWNYAITAVKDKQPAKFAGKILVPYPVESSLSGVGRTVDKDSTLWYSNTISINSALRGKTVLLHFGAVDWQTEVFVNGKSVGIHEGGYDPFTFDITPYLVSGAKQDIKIRVWDPTDDGPQPRGKQVKKPEGIWYTQVTGIWQTVWLEGVPQSYIKSTKQTPDVENQTLTISGEAVNAQKGDKLRVIAMDGSEKIAEKEIAANDTAKLKIKNAKLWSPENPYLYNLQIALVRNNKVLDEVKSYFAMRKISIGPDANGIQRMMLNNQFVFQFGPLDQGWWPDGLYTPPTYEAMQYDVDQLKAMGFNMIRKHVKVEPARFYAYCDKTGMLLWQDMPSGDLGNNWENRPGVYQRATDKNRTAASELYYRKEWNAIIDALYNFPSIVVWTPFNEAWGQFKTEEITKWTMQKDPSRLVNSASGGNYYSVGHMIDLHNYPDPAMPRAEIFGKTRALVLGEFGGLGLGLEGHTWQDRHQWGYQNFKDADAVFKKYSSFIEPLKTMIRLGLSAAVYTQTTDVEGEVNGFMTYDRKVIKMPVEKLHSVNTQLYDTSLVK</sequence>
<evidence type="ECO:0000256" key="3">
    <source>
        <dbReference type="ARBA" id="ARBA00023295"/>
    </source>
</evidence>
<dbReference type="Proteomes" id="UP001139450">
    <property type="component" value="Unassembled WGS sequence"/>
</dbReference>
<keyword evidence="3" id="KW-0326">Glycosidase</keyword>
<dbReference type="InterPro" id="IPR006102">
    <property type="entry name" value="Ig-like_GH2"/>
</dbReference>
<evidence type="ECO:0000259" key="6">
    <source>
        <dbReference type="Pfam" id="PF02836"/>
    </source>
</evidence>
<evidence type="ECO:0000256" key="4">
    <source>
        <dbReference type="SAM" id="SignalP"/>
    </source>
</evidence>
<dbReference type="InterPro" id="IPR017853">
    <property type="entry name" value="GH"/>
</dbReference>
<gene>
    <name evidence="8" type="ORF">MUY27_02880</name>
</gene>
<dbReference type="AlphaFoldDB" id="A0A9X2BAC6"/>
<evidence type="ECO:0000256" key="2">
    <source>
        <dbReference type="ARBA" id="ARBA00022801"/>
    </source>
</evidence>